<gene>
    <name evidence="3" type="ORF">HBA18_11490</name>
</gene>
<dbReference type="Gene3D" id="2.60.40.3340">
    <property type="entry name" value="Domain of unknown function DUF4426"/>
    <property type="match status" value="1"/>
</dbReference>
<evidence type="ECO:0000313" key="3">
    <source>
        <dbReference type="EMBL" id="QIR06936.1"/>
    </source>
</evidence>
<dbReference type="Proteomes" id="UP000501408">
    <property type="component" value="Chromosome 1"/>
</dbReference>
<name>A0ABX6K9N0_SALCS</name>
<evidence type="ECO:0000256" key="1">
    <source>
        <dbReference type="SAM" id="SignalP"/>
    </source>
</evidence>
<reference evidence="3 4" key="1">
    <citation type="submission" date="2020-03" db="EMBL/GenBank/DDBJ databases">
        <title>Genome mining reveals the biosynthetic pathways of PHA and ectoines of the halophilic strain Salinivibrio costicola M318 isolated from fermented shrimp paste.</title>
        <authorList>
            <person name="Doan T.V."/>
            <person name="Tran L.T."/>
            <person name="Trieu T.A."/>
            <person name="Nguyen Q.V."/>
            <person name="Quach T.N."/>
            <person name="Phi T.Q."/>
            <person name="Kumar S."/>
        </authorList>
    </citation>
    <scope>NUCLEOTIDE SEQUENCE [LARGE SCALE GENOMIC DNA]</scope>
    <source>
        <strain evidence="3 4">M318</strain>
    </source>
</reference>
<sequence>MRTFTVMLVSFLSLFSLSAWSGQYKEVGELEVHYNTISTTFLTPEIAKQYDITRSGYRGLVNIAVLDKMQLGKPAVSATLTGSVKNLVGNSRELDFKEIREGEAIYYIATFAADDEETYQFHIELNAQGNRSATLDYRYKFYVDTP</sequence>
<feature type="signal peptide" evidence="1">
    <location>
        <begin position="1"/>
        <end position="21"/>
    </location>
</feature>
<dbReference type="Pfam" id="PF14467">
    <property type="entry name" value="DUF4426"/>
    <property type="match status" value="1"/>
</dbReference>
<dbReference type="RefSeq" id="WP_069591168.1">
    <property type="nucleotide sequence ID" value="NZ_CP050266.1"/>
</dbReference>
<protein>
    <submittedName>
        <fullName evidence="3">DUF4426 domain-containing protein</fullName>
    </submittedName>
</protein>
<evidence type="ECO:0000313" key="4">
    <source>
        <dbReference type="Proteomes" id="UP000501408"/>
    </source>
</evidence>
<proteinExistence type="predicted"/>
<dbReference type="EMBL" id="CP050266">
    <property type="protein sequence ID" value="QIR06936.1"/>
    <property type="molecule type" value="Genomic_DNA"/>
</dbReference>
<feature type="chain" id="PRO_5047387790" evidence="1">
    <location>
        <begin position="22"/>
        <end position="146"/>
    </location>
</feature>
<organism evidence="3 4">
    <name type="scientific">Salinivibrio costicola</name>
    <name type="common">Vibrio costicola</name>
    <dbReference type="NCBI Taxonomy" id="51367"/>
    <lineage>
        <taxon>Bacteria</taxon>
        <taxon>Pseudomonadati</taxon>
        <taxon>Pseudomonadota</taxon>
        <taxon>Gammaproteobacteria</taxon>
        <taxon>Vibrionales</taxon>
        <taxon>Vibrionaceae</taxon>
        <taxon>Salinivibrio</taxon>
    </lineage>
</organism>
<accession>A0ABX6K9N0</accession>
<keyword evidence="4" id="KW-1185">Reference proteome</keyword>
<feature type="domain" description="DUF4426" evidence="2">
    <location>
        <begin position="25"/>
        <end position="144"/>
    </location>
</feature>
<keyword evidence="1" id="KW-0732">Signal</keyword>
<dbReference type="InterPro" id="IPR025218">
    <property type="entry name" value="DUF4426"/>
</dbReference>
<evidence type="ECO:0000259" key="2">
    <source>
        <dbReference type="Pfam" id="PF14467"/>
    </source>
</evidence>